<keyword evidence="5" id="KW-1185">Reference proteome</keyword>
<evidence type="ECO:0000256" key="3">
    <source>
        <dbReference type="ARBA" id="ARBA00023274"/>
    </source>
</evidence>
<name>A0A8C8WJS8_PANLE</name>
<dbReference type="GO" id="GO:0003735">
    <property type="term" value="F:structural constituent of ribosome"/>
    <property type="evidence" value="ECO:0007669"/>
    <property type="project" value="InterPro"/>
</dbReference>
<evidence type="ECO:0000256" key="1">
    <source>
        <dbReference type="ARBA" id="ARBA00006640"/>
    </source>
</evidence>
<dbReference type="AlphaFoldDB" id="A0A8C8WJS8"/>
<reference evidence="4" key="3">
    <citation type="submission" date="2025-09" db="UniProtKB">
        <authorList>
            <consortium name="Ensembl"/>
        </authorList>
    </citation>
    <scope>IDENTIFICATION</scope>
</reference>
<dbReference type="NCBIfam" id="TIGR00030">
    <property type="entry name" value="S21p"/>
    <property type="match status" value="1"/>
</dbReference>
<evidence type="ECO:0000256" key="2">
    <source>
        <dbReference type="ARBA" id="ARBA00022980"/>
    </source>
</evidence>
<dbReference type="GO" id="GO:1990904">
    <property type="term" value="C:ribonucleoprotein complex"/>
    <property type="evidence" value="ECO:0007669"/>
    <property type="project" value="UniProtKB-KW"/>
</dbReference>
<dbReference type="Proteomes" id="UP000694399">
    <property type="component" value="Chromosome A3"/>
</dbReference>
<dbReference type="InterPro" id="IPR001911">
    <property type="entry name" value="Ribosomal_bS21"/>
</dbReference>
<dbReference type="GeneTree" id="ENSGT00500000045038"/>
<evidence type="ECO:0000313" key="5">
    <source>
        <dbReference type="Proteomes" id="UP000694399"/>
    </source>
</evidence>
<sequence length="88" mass="9669">IAKHLKFIARTMMAQEGNVQGASRTLNRILTVDGIIEDIKGRQYYEKPCADSREAMKPACRSVTRNDSKDQLDETIGQIGGRAAEACG</sequence>
<proteinExistence type="inferred from homology"/>
<dbReference type="Gene3D" id="1.20.5.1150">
    <property type="entry name" value="Ribosomal protein S8"/>
    <property type="match status" value="1"/>
</dbReference>
<dbReference type="PANTHER" id="PTHR21109:SF0">
    <property type="entry name" value="SMALL RIBOSOMAL SUBUNIT PROTEIN BS21M"/>
    <property type="match status" value="1"/>
</dbReference>
<dbReference type="PANTHER" id="PTHR21109">
    <property type="entry name" value="MITOCHONDRIAL 28S RIBOSOMAL PROTEIN S21"/>
    <property type="match status" value="1"/>
</dbReference>
<reference evidence="4" key="1">
    <citation type="journal article" date="2019" name="bioRxiv">
        <title>Long live the king: chromosome-level assembly of the lion (Panthera leo) using linked-read, Hi-C, and long read data.</title>
        <authorList>
            <person name="Armstrong E.E."/>
            <person name="Taylor R.W."/>
            <person name="Miller D.E."/>
            <person name="Kaelin C."/>
            <person name="Barsh G."/>
            <person name="Hadly E.A."/>
            <person name="Petrov D."/>
        </authorList>
    </citation>
    <scope>NUCLEOTIDE SEQUENCE [LARGE SCALE GENOMIC DNA]</scope>
</reference>
<dbReference type="OMA" id="FIARTMM"/>
<dbReference type="InterPro" id="IPR038380">
    <property type="entry name" value="Ribosomal_bS21_sf"/>
</dbReference>
<keyword evidence="2" id="KW-0689">Ribosomal protein</keyword>
<protein>
    <submittedName>
        <fullName evidence="4">Uncharacterized protein</fullName>
    </submittedName>
</protein>
<dbReference type="GO" id="GO:0005840">
    <property type="term" value="C:ribosome"/>
    <property type="evidence" value="ECO:0007669"/>
    <property type="project" value="UniProtKB-KW"/>
</dbReference>
<accession>A0A8C8WJS8</accession>
<evidence type="ECO:0000313" key="4">
    <source>
        <dbReference type="Ensembl" id="ENSPLOP00000004311.1"/>
    </source>
</evidence>
<dbReference type="Pfam" id="PF01165">
    <property type="entry name" value="Ribosomal_S21"/>
    <property type="match status" value="1"/>
</dbReference>
<dbReference type="GO" id="GO:0006412">
    <property type="term" value="P:translation"/>
    <property type="evidence" value="ECO:0007669"/>
    <property type="project" value="InterPro"/>
</dbReference>
<keyword evidence="3" id="KW-0687">Ribonucleoprotein</keyword>
<comment type="similarity">
    <text evidence="1">Belongs to the bacterial ribosomal protein bS21 family.</text>
</comment>
<reference evidence="4" key="2">
    <citation type="submission" date="2025-08" db="UniProtKB">
        <authorList>
            <consortium name="Ensembl"/>
        </authorList>
    </citation>
    <scope>IDENTIFICATION</scope>
</reference>
<dbReference type="Ensembl" id="ENSPLOT00000004741.1">
    <property type="protein sequence ID" value="ENSPLOP00000004311.1"/>
    <property type="gene ID" value="ENSPLOG00000003139.1"/>
</dbReference>
<organism evidence="4 5">
    <name type="scientific">Panthera leo</name>
    <name type="common">Lion</name>
    <dbReference type="NCBI Taxonomy" id="9689"/>
    <lineage>
        <taxon>Eukaryota</taxon>
        <taxon>Metazoa</taxon>
        <taxon>Chordata</taxon>
        <taxon>Craniata</taxon>
        <taxon>Vertebrata</taxon>
        <taxon>Euteleostomi</taxon>
        <taxon>Mammalia</taxon>
        <taxon>Eutheria</taxon>
        <taxon>Laurasiatheria</taxon>
        <taxon>Carnivora</taxon>
        <taxon>Feliformia</taxon>
        <taxon>Felidae</taxon>
        <taxon>Pantherinae</taxon>
        <taxon>Panthera</taxon>
    </lineage>
</organism>